<dbReference type="AlphaFoldDB" id="A0A345UNR7"/>
<dbReference type="PROSITE" id="PS51257">
    <property type="entry name" value="PROKAR_LIPOPROTEIN"/>
    <property type="match status" value="1"/>
</dbReference>
<dbReference type="RefSeq" id="WP_114985247.1">
    <property type="nucleotide sequence ID" value="NZ_CP027806.1"/>
</dbReference>
<evidence type="ECO:0000256" key="1">
    <source>
        <dbReference type="ARBA" id="ARBA00022737"/>
    </source>
</evidence>
<protein>
    <submittedName>
        <fullName evidence="2">NHL repeat-containing protein</fullName>
    </submittedName>
</protein>
<name>A0A345UNR7_9BACT</name>
<dbReference type="InterPro" id="IPR001258">
    <property type="entry name" value="NHL_repeat"/>
</dbReference>
<dbReference type="EMBL" id="CP027806">
    <property type="protein sequence ID" value="AXJ02119.1"/>
    <property type="molecule type" value="Genomic_DNA"/>
</dbReference>
<keyword evidence="3" id="KW-1185">Reference proteome</keyword>
<gene>
    <name evidence="2" type="ORF">CYPRO_2881</name>
</gene>
<dbReference type="OrthoDB" id="9805921at2"/>
<dbReference type="KEGG" id="cprv:CYPRO_2881"/>
<dbReference type="InterPro" id="IPR011042">
    <property type="entry name" value="6-blade_b-propeller_TolB-like"/>
</dbReference>
<evidence type="ECO:0000313" key="2">
    <source>
        <dbReference type="EMBL" id="AXJ02119.1"/>
    </source>
</evidence>
<sequence>MMKQVFTVLLLFVISAGFLISCEDMFGSKQDSITDEIFEDGRLDPNLIVEDVGYVALLPFWDTFNKPTDIFVGYDELVYVTDEDGLHVLDRAGRKYLTLSEAADFDISGSQAASLRNAVSVTQDRLLNVYVAARIDTVIAAVDPDITWNLPAVYKIRNANGAGPVELLQVMVHPFMDASRATAASQRNRLNRDIPDNDEFVEITGLSTLANNELYVTRRGPRNRTGEAITQDNTVLIMSPRSDNPALMRNTSQIRALNPNSPSLTSAIDLTDIASFATPPQRDNVPSDRSFLITQGSPDPDNPREIPFRVLWVNAVDTPDGIEYRSNPNLLNRDTTRARSFLYDQNRFTDPSGVAFSGDERAHLFVVDAARDSLYLFQSNGIEGVNPPAGSSATRAINVSFGGTGNGAREFDNPSGVAYFRRIVYVADTNNNRISRFRLNTDFE</sequence>
<proteinExistence type="predicted"/>
<keyword evidence="1" id="KW-0677">Repeat</keyword>
<dbReference type="SUPFAM" id="SSF101898">
    <property type="entry name" value="NHL repeat"/>
    <property type="match status" value="1"/>
</dbReference>
<reference evidence="2 3" key="1">
    <citation type="submission" date="2018-03" db="EMBL/GenBank/DDBJ databases">
        <title>Phenotypic and genomic properties of Cyclonatronum proteinivorum gen. nov., sp. nov., a haloalkaliphilic bacteroidete from soda lakes possessing Na+-translocating rhodopsin.</title>
        <authorList>
            <person name="Toshchakov S.V."/>
            <person name="Korzhenkov A."/>
            <person name="Samarov N.I."/>
            <person name="Kublanov I.V."/>
            <person name="Muntyan M.S."/>
            <person name="Sorokin D.Y."/>
        </authorList>
    </citation>
    <scope>NUCLEOTIDE SEQUENCE [LARGE SCALE GENOMIC DNA]</scope>
    <source>
        <strain evidence="2 3">Omega</strain>
    </source>
</reference>
<dbReference type="Pfam" id="PF01436">
    <property type="entry name" value="NHL"/>
    <property type="match status" value="1"/>
</dbReference>
<organism evidence="2 3">
    <name type="scientific">Cyclonatronum proteinivorum</name>
    <dbReference type="NCBI Taxonomy" id="1457365"/>
    <lineage>
        <taxon>Bacteria</taxon>
        <taxon>Pseudomonadati</taxon>
        <taxon>Balneolota</taxon>
        <taxon>Balneolia</taxon>
        <taxon>Balneolales</taxon>
        <taxon>Cyclonatronaceae</taxon>
        <taxon>Cyclonatronum</taxon>
    </lineage>
</organism>
<evidence type="ECO:0000313" key="3">
    <source>
        <dbReference type="Proteomes" id="UP000254808"/>
    </source>
</evidence>
<dbReference type="Gene3D" id="2.120.10.30">
    <property type="entry name" value="TolB, C-terminal domain"/>
    <property type="match status" value="1"/>
</dbReference>
<dbReference type="Proteomes" id="UP000254808">
    <property type="component" value="Chromosome"/>
</dbReference>
<accession>A0A345UNR7</accession>